<dbReference type="AlphaFoldDB" id="A0A427XXX6"/>
<organism evidence="2 3">
    <name type="scientific">Saitozyma podzolica</name>
    <dbReference type="NCBI Taxonomy" id="1890683"/>
    <lineage>
        <taxon>Eukaryota</taxon>
        <taxon>Fungi</taxon>
        <taxon>Dikarya</taxon>
        <taxon>Basidiomycota</taxon>
        <taxon>Agaricomycotina</taxon>
        <taxon>Tremellomycetes</taxon>
        <taxon>Tremellales</taxon>
        <taxon>Trimorphomycetaceae</taxon>
        <taxon>Saitozyma</taxon>
    </lineage>
</organism>
<name>A0A427XXX6_9TREE</name>
<evidence type="ECO:0000313" key="2">
    <source>
        <dbReference type="EMBL" id="RSH83637.1"/>
    </source>
</evidence>
<evidence type="ECO:0000256" key="1">
    <source>
        <dbReference type="SAM" id="MobiDB-lite"/>
    </source>
</evidence>
<protein>
    <submittedName>
        <fullName evidence="2">Uncharacterized protein</fullName>
    </submittedName>
</protein>
<comment type="caution">
    <text evidence="2">The sequence shown here is derived from an EMBL/GenBank/DDBJ whole genome shotgun (WGS) entry which is preliminary data.</text>
</comment>
<dbReference type="Proteomes" id="UP000279259">
    <property type="component" value="Unassembled WGS sequence"/>
</dbReference>
<proteinExistence type="predicted"/>
<feature type="region of interest" description="Disordered" evidence="1">
    <location>
        <begin position="28"/>
        <end position="47"/>
    </location>
</feature>
<evidence type="ECO:0000313" key="3">
    <source>
        <dbReference type="Proteomes" id="UP000279259"/>
    </source>
</evidence>
<reference evidence="2 3" key="1">
    <citation type="submission" date="2018-11" db="EMBL/GenBank/DDBJ databases">
        <title>Genome sequence of Saitozyma podzolica DSM 27192.</title>
        <authorList>
            <person name="Aliyu H."/>
            <person name="Gorte O."/>
            <person name="Ochsenreither K."/>
        </authorList>
    </citation>
    <scope>NUCLEOTIDE SEQUENCE [LARGE SCALE GENOMIC DNA]</scope>
    <source>
        <strain evidence="2 3">DSM 27192</strain>
    </source>
</reference>
<dbReference type="EMBL" id="RSCD01000024">
    <property type="protein sequence ID" value="RSH83637.1"/>
    <property type="molecule type" value="Genomic_DNA"/>
</dbReference>
<gene>
    <name evidence="2" type="ORF">EHS25_005541</name>
</gene>
<accession>A0A427XXX6</accession>
<keyword evidence="3" id="KW-1185">Reference proteome</keyword>
<sequence>MDAATGNSATNLSTADCLALLRSLMADDSDSEDDAQTGTENEGGPNIISHQGAVFIMDTARRLECPADVFKSDARHLLTIQHSPPGPTGYGTITNIIFGPQSLY</sequence>